<feature type="signal peptide" evidence="1">
    <location>
        <begin position="1"/>
        <end position="20"/>
    </location>
</feature>
<feature type="chain" id="PRO_5043932863" evidence="1">
    <location>
        <begin position="21"/>
        <end position="207"/>
    </location>
</feature>
<evidence type="ECO:0000313" key="3">
    <source>
        <dbReference type="Proteomes" id="UP001432322"/>
    </source>
</evidence>
<dbReference type="EMBL" id="BTSY01000003">
    <property type="protein sequence ID" value="GMT20934.1"/>
    <property type="molecule type" value="Genomic_DNA"/>
</dbReference>
<protein>
    <submittedName>
        <fullName evidence="2">Uncharacterized protein</fullName>
    </submittedName>
</protein>
<dbReference type="AlphaFoldDB" id="A0AAV5VT42"/>
<comment type="caution">
    <text evidence="2">The sequence shown here is derived from an EMBL/GenBank/DDBJ whole genome shotgun (WGS) entry which is preliminary data.</text>
</comment>
<sequence length="207" mass="22381">SHHLPTMFLLVGLLAVTCTAISDNDWPKPVPDSAVPVNSDYGTKSDYTRGGLHSISCPFLHDFLIQSDEGTPFRTISLGNVLHNGAGIWGGAARWVEHVLSRYNFGGGDKVKVSCISPSPNLFDSSDCNFLYTDRVFKDLPAYIRPRTFKCSGSQKMTGVDKLNLLGGGRADGDSVNCTKAMFGNSWKVINGKEETTVASALFAINC</sequence>
<keyword evidence="1" id="KW-0732">Signal</keyword>
<proteinExistence type="predicted"/>
<feature type="non-terminal residue" evidence="2">
    <location>
        <position position="207"/>
    </location>
</feature>
<organism evidence="2 3">
    <name type="scientific">Pristionchus fissidentatus</name>
    <dbReference type="NCBI Taxonomy" id="1538716"/>
    <lineage>
        <taxon>Eukaryota</taxon>
        <taxon>Metazoa</taxon>
        <taxon>Ecdysozoa</taxon>
        <taxon>Nematoda</taxon>
        <taxon>Chromadorea</taxon>
        <taxon>Rhabditida</taxon>
        <taxon>Rhabditina</taxon>
        <taxon>Diplogasteromorpha</taxon>
        <taxon>Diplogasteroidea</taxon>
        <taxon>Neodiplogasteridae</taxon>
        <taxon>Pristionchus</taxon>
    </lineage>
</organism>
<name>A0AAV5VT42_9BILA</name>
<evidence type="ECO:0000313" key="2">
    <source>
        <dbReference type="EMBL" id="GMT20934.1"/>
    </source>
</evidence>
<feature type="non-terminal residue" evidence="2">
    <location>
        <position position="1"/>
    </location>
</feature>
<reference evidence="2" key="1">
    <citation type="submission" date="2023-10" db="EMBL/GenBank/DDBJ databases">
        <title>Genome assembly of Pristionchus species.</title>
        <authorList>
            <person name="Yoshida K."/>
            <person name="Sommer R.J."/>
        </authorList>
    </citation>
    <scope>NUCLEOTIDE SEQUENCE</scope>
    <source>
        <strain evidence="2">RS5133</strain>
    </source>
</reference>
<gene>
    <name evidence="2" type="ORF">PFISCL1PPCAC_12231</name>
</gene>
<evidence type="ECO:0000256" key="1">
    <source>
        <dbReference type="SAM" id="SignalP"/>
    </source>
</evidence>
<dbReference type="Proteomes" id="UP001432322">
    <property type="component" value="Unassembled WGS sequence"/>
</dbReference>
<accession>A0AAV5VT42</accession>
<keyword evidence="3" id="KW-1185">Reference proteome</keyword>